<dbReference type="Gene3D" id="1.20.1640.10">
    <property type="entry name" value="Multidrug efflux transporter AcrB transmembrane domain"/>
    <property type="match status" value="3"/>
</dbReference>
<dbReference type="Pfam" id="PF00873">
    <property type="entry name" value="ACR_tran"/>
    <property type="match status" value="2"/>
</dbReference>
<name>A0A2P8FRT3_9BACT</name>
<dbReference type="InterPro" id="IPR027463">
    <property type="entry name" value="AcrB_DN_DC_subdom"/>
</dbReference>
<protein>
    <submittedName>
        <fullName evidence="2">Multidrug efflux pump subunit AcrB</fullName>
    </submittedName>
</protein>
<feature type="transmembrane region" description="Helical" evidence="1">
    <location>
        <begin position="389"/>
        <end position="409"/>
    </location>
</feature>
<dbReference type="Gene3D" id="3.30.70.1430">
    <property type="entry name" value="Multidrug efflux transporter AcrB pore domain"/>
    <property type="match status" value="2"/>
</dbReference>
<organism evidence="2 3">
    <name type="scientific">Chitinophaga ginsengisoli</name>
    <dbReference type="NCBI Taxonomy" id="363837"/>
    <lineage>
        <taxon>Bacteria</taxon>
        <taxon>Pseudomonadati</taxon>
        <taxon>Bacteroidota</taxon>
        <taxon>Chitinophagia</taxon>
        <taxon>Chitinophagales</taxon>
        <taxon>Chitinophagaceae</taxon>
        <taxon>Chitinophaga</taxon>
    </lineage>
</organism>
<comment type="caution">
    <text evidence="2">The sequence shown here is derived from an EMBL/GenBank/DDBJ whole genome shotgun (WGS) entry which is preliminary data.</text>
</comment>
<feature type="transmembrane region" description="Helical" evidence="1">
    <location>
        <begin position="337"/>
        <end position="355"/>
    </location>
</feature>
<gene>
    <name evidence="2" type="ORF">CLV42_11529</name>
</gene>
<feature type="transmembrane region" description="Helical" evidence="1">
    <location>
        <begin position="945"/>
        <end position="966"/>
    </location>
</feature>
<dbReference type="PANTHER" id="PTHR32063:SF0">
    <property type="entry name" value="SWARMING MOTILITY PROTEIN SWRC"/>
    <property type="match status" value="1"/>
</dbReference>
<feature type="transmembrane region" description="Helical" evidence="1">
    <location>
        <begin position="894"/>
        <end position="912"/>
    </location>
</feature>
<dbReference type="GO" id="GO:0042910">
    <property type="term" value="F:xenobiotic transmembrane transporter activity"/>
    <property type="evidence" value="ECO:0007669"/>
    <property type="project" value="TreeGrafter"/>
</dbReference>
<keyword evidence="3" id="KW-1185">Reference proteome</keyword>
<feature type="transmembrane region" description="Helical" evidence="1">
    <location>
        <begin position="448"/>
        <end position="472"/>
    </location>
</feature>
<dbReference type="RefSeq" id="WP_106605003.1">
    <property type="nucleotide sequence ID" value="NZ_PYGK01000015.1"/>
</dbReference>
<dbReference type="Gene3D" id="3.30.70.1320">
    <property type="entry name" value="Multidrug efflux transporter AcrB pore domain like"/>
    <property type="match status" value="1"/>
</dbReference>
<dbReference type="EMBL" id="PYGK01000015">
    <property type="protein sequence ID" value="PSL24442.1"/>
    <property type="molecule type" value="Genomic_DNA"/>
</dbReference>
<keyword evidence="1" id="KW-0472">Membrane</keyword>
<dbReference type="InterPro" id="IPR001036">
    <property type="entry name" value="Acrflvin-R"/>
</dbReference>
<dbReference type="OrthoDB" id="9809409at2"/>
<dbReference type="Gene3D" id="3.30.70.1440">
    <property type="entry name" value="Multidrug efflux transporter AcrB pore domain"/>
    <property type="match status" value="1"/>
</dbReference>
<dbReference type="SUPFAM" id="SSF82866">
    <property type="entry name" value="Multidrug efflux transporter AcrB transmembrane domain"/>
    <property type="match status" value="2"/>
</dbReference>
<feature type="transmembrane region" description="Helical" evidence="1">
    <location>
        <begin position="362"/>
        <end position="383"/>
    </location>
</feature>
<dbReference type="SUPFAM" id="SSF82714">
    <property type="entry name" value="Multidrug efflux transporter AcrB TolC docking domain, DN and DC subdomains"/>
    <property type="match status" value="1"/>
</dbReference>
<dbReference type="GO" id="GO:0005886">
    <property type="term" value="C:plasma membrane"/>
    <property type="evidence" value="ECO:0007669"/>
    <property type="project" value="TreeGrafter"/>
</dbReference>
<evidence type="ECO:0000313" key="3">
    <source>
        <dbReference type="Proteomes" id="UP000240978"/>
    </source>
</evidence>
<feature type="transmembrane region" description="Helical" evidence="1">
    <location>
        <begin position="421"/>
        <end position="442"/>
    </location>
</feature>
<dbReference type="Proteomes" id="UP000240978">
    <property type="component" value="Unassembled WGS sequence"/>
</dbReference>
<feature type="transmembrane region" description="Helical" evidence="1">
    <location>
        <begin position="1020"/>
        <end position="1049"/>
    </location>
</feature>
<feature type="transmembrane region" description="Helical" evidence="1">
    <location>
        <begin position="12"/>
        <end position="32"/>
    </location>
</feature>
<keyword evidence="1" id="KW-1133">Transmembrane helix</keyword>
<accession>A0A2P8FRT3</accession>
<dbReference type="Gene3D" id="3.30.2090.10">
    <property type="entry name" value="Multidrug efflux transporter AcrB TolC docking domain, DN and DC subdomains"/>
    <property type="match status" value="2"/>
</dbReference>
<sequence length="1067" mass="120086">MREKRFTTSFSSFSTILVFVLCMLIGAATIPLQRIQLSPSHNYGSVSVECYLPGASAEVMDLEVSTPIESTLAGLKGLSSLRSTSGNGMCYIQIDLDKWTDPEIFRFEASVLMRRLYERLPKGASYPIVTLNKPDNNRQRSSILNFAIRGPGSVNVVADMVEEHIRPLLADLPGVDRVEVYGRQPEQYAIQTNSAVLGRYGLSFSTVQYALNVGLSTAFLGVFRNGEDERTVFVDRSLAEPAQLSQFPVAQKEGSIVHLGDIAHIERRLAPQHSYYRINGKEQVSIAVFPAEHINTLDLSARVRQCMDRISKTLPRGFEVSLSTDNTEYIREELNKVYIRTALSLVILLTFVLLITRQLRYLLIVVSSLLANILLSFILYYFLKIEIHLYSLAGITLSLGLVVDNAIVIVEDLRHTGRNRIFAAILASTMTAIGALSVIFFLGEQQRILLLDFALCIIVNLLVSLPIAYFFIPAMLDKFPVTVKASSKQQGRKSLLSRLPGFYNRQLQFMLRFRFSFVFLFILAFGIPVYLLPKEIKKESFWAGVYNRTIGSDFYRQQLRDPLNRYLGGSLYLFTTTSGKRDQEEGEQAHPHLNLTISMPKGATLQQMDLVVRHFEALLGQYSAKLKQVEAQVNSATNASIQISFLPKYEKGFPYQLKDILENKAIEEGAADFQIYGVGRGFSNAVDFDQFDADISIAGYNYQQLKVLANKIQDTLLQNPRMSNVVISTRDRYAFEPVPEYYVQLNDPQHLSLYKIARADIGRSLQGLAEASEHVGQISAASNKTIDVAFENNPDAPPPIWSILHAPSQVNDSVMLRMDDMGTVKSVKTSEDIVRVNQAYILHIHYRFTGSYELNKLIRERLMDHYEKILPFGYSFPGRAKGGLWFSNDTDHHLWLIPLVLLIIYIICAVLLESLLQPLAVILIIPFSFTGVFLVFYLLDLGMDQGAYASLLMVSALVTNTALYIINDLNFIRNGKQYKGNKAVHLYVRALQAKAMPILVTTASAVLSLLPFMLNGEEQGFWFTLSAGTIGGLLFSVLGAFLFLPLCLIPKDKQHTKRYYKERRMQL</sequence>
<reference evidence="2 3" key="1">
    <citation type="submission" date="2018-03" db="EMBL/GenBank/DDBJ databases">
        <title>Genomic Encyclopedia of Archaeal and Bacterial Type Strains, Phase II (KMG-II): from individual species to whole genera.</title>
        <authorList>
            <person name="Goeker M."/>
        </authorList>
    </citation>
    <scope>NUCLEOTIDE SEQUENCE [LARGE SCALE GENOMIC DNA]</scope>
    <source>
        <strain evidence="2 3">DSM 18107</strain>
    </source>
</reference>
<dbReference type="PANTHER" id="PTHR32063">
    <property type="match status" value="1"/>
</dbReference>
<feature type="transmembrane region" description="Helical" evidence="1">
    <location>
        <begin position="513"/>
        <end position="532"/>
    </location>
</feature>
<feature type="transmembrane region" description="Helical" evidence="1">
    <location>
        <begin position="919"/>
        <end position="939"/>
    </location>
</feature>
<dbReference type="PRINTS" id="PR00702">
    <property type="entry name" value="ACRIFLAVINRP"/>
</dbReference>
<evidence type="ECO:0000256" key="1">
    <source>
        <dbReference type="SAM" id="Phobius"/>
    </source>
</evidence>
<keyword evidence="1" id="KW-0812">Transmembrane</keyword>
<feature type="transmembrane region" description="Helical" evidence="1">
    <location>
        <begin position="995"/>
        <end position="1014"/>
    </location>
</feature>
<evidence type="ECO:0000313" key="2">
    <source>
        <dbReference type="EMBL" id="PSL24442.1"/>
    </source>
</evidence>
<proteinExistence type="predicted"/>
<dbReference type="AlphaFoldDB" id="A0A2P8FRT3"/>
<dbReference type="SUPFAM" id="SSF82693">
    <property type="entry name" value="Multidrug efflux transporter AcrB pore domain, PN1, PN2, PC1 and PC2 subdomains"/>
    <property type="match status" value="2"/>
</dbReference>